<dbReference type="SUPFAM" id="SSF47240">
    <property type="entry name" value="Ferritin-like"/>
    <property type="match status" value="1"/>
</dbReference>
<comment type="caution">
    <text evidence="1">The sequence shown here is derived from an EMBL/GenBank/DDBJ whole genome shotgun (WGS) entry which is preliminary data.</text>
</comment>
<evidence type="ECO:0000313" key="2">
    <source>
        <dbReference type="Proteomes" id="UP000321583"/>
    </source>
</evidence>
<dbReference type="AlphaFoldDB" id="A0A562D2Y3"/>
<accession>A0A562D2Y3</accession>
<name>A0A562D2Y3_9GAMM</name>
<dbReference type="Gene3D" id="1.20.1260.10">
    <property type="match status" value="1"/>
</dbReference>
<sequence>MTRSTTERLLKWLQDAYTMEQEAETMLKAMAGRLEHYPELRGRIEAHVAETRQQSERLETCIRGLDGSIPVARGMLADAMAAMHAAGNSMMSDEVAKGLGISYAFEHMEIASYRALVVAAREAGREDVAAVCAQILQEEEAMADWLLQHQESVILAFLARETTEGVTAKR</sequence>
<dbReference type="EMBL" id="VLJS01000109">
    <property type="protein sequence ID" value="TWH03940.1"/>
    <property type="molecule type" value="Genomic_DNA"/>
</dbReference>
<gene>
    <name evidence="1" type="ORF">L613_007600000090</name>
</gene>
<keyword evidence="2" id="KW-1185">Reference proteome</keyword>
<protein>
    <submittedName>
        <fullName evidence="1">Ferritin-like metal-binding protein YciE</fullName>
    </submittedName>
</protein>
<dbReference type="Proteomes" id="UP000321583">
    <property type="component" value="Unassembled WGS sequence"/>
</dbReference>
<dbReference type="Pfam" id="PF05974">
    <property type="entry name" value="DUF892"/>
    <property type="match status" value="1"/>
</dbReference>
<dbReference type="RefSeq" id="WP_125108954.1">
    <property type="nucleotide sequence ID" value="NZ_VLJS01000109.1"/>
</dbReference>
<dbReference type="InterPro" id="IPR047114">
    <property type="entry name" value="YciF"/>
</dbReference>
<evidence type="ECO:0000313" key="1">
    <source>
        <dbReference type="EMBL" id="TWH03940.1"/>
    </source>
</evidence>
<organism evidence="1 2">
    <name type="scientific">Pseudoxanthomonas taiwanensis J19</name>
    <dbReference type="NCBI Taxonomy" id="935569"/>
    <lineage>
        <taxon>Bacteria</taxon>
        <taxon>Pseudomonadati</taxon>
        <taxon>Pseudomonadota</taxon>
        <taxon>Gammaproteobacteria</taxon>
        <taxon>Lysobacterales</taxon>
        <taxon>Lysobacteraceae</taxon>
        <taxon>Pseudoxanthomonas</taxon>
    </lineage>
</organism>
<dbReference type="InterPro" id="IPR009078">
    <property type="entry name" value="Ferritin-like_SF"/>
</dbReference>
<dbReference type="InterPro" id="IPR012347">
    <property type="entry name" value="Ferritin-like"/>
</dbReference>
<dbReference type="InterPro" id="IPR010287">
    <property type="entry name" value="DUF892_YciF-like"/>
</dbReference>
<dbReference type="PANTHER" id="PTHR30565">
    <property type="entry name" value="PROTEIN YCIF"/>
    <property type="match status" value="1"/>
</dbReference>
<dbReference type="PANTHER" id="PTHR30565:SF9">
    <property type="entry name" value="PROTEIN YCIF"/>
    <property type="match status" value="1"/>
</dbReference>
<proteinExistence type="predicted"/>
<reference evidence="1 2" key="1">
    <citation type="submission" date="2019-07" db="EMBL/GenBank/DDBJ databases">
        <title>Genome sequencing of lignin-degrading bacterial isolates.</title>
        <authorList>
            <person name="Gladden J."/>
        </authorList>
    </citation>
    <scope>NUCLEOTIDE SEQUENCE [LARGE SCALE GENOMIC DNA]</scope>
    <source>
        <strain evidence="1 2">J19</strain>
    </source>
</reference>
<dbReference type="OrthoDB" id="7273732at2"/>